<feature type="transmembrane region" description="Helical" evidence="9">
    <location>
        <begin position="202"/>
        <end position="220"/>
    </location>
</feature>
<evidence type="ECO:0000259" key="11">
    <source>
        <dbReference type="PROSITE" id="PS50929"/>
    </source>
</evidence>
<evidence type="ECO:0000256" key="7">
    <source>
        <dbReference type="ARBA" id="ARBA00023136"/>
    </source>
</evidence>
<feature type="domain" description="ABC transporter" evidence="10">
    <location>
        <begin position="383"/>
        <end position="622"/>
    </location>
</feature>
<dbReference type="GO" id="GO:0016887">
    <property type="term" value="F:ATP hydrolysis activity"/>
    <property type="evidence" value="ECO:0007669"/>
    <property type="project" value="InterPro"/>
</dbReference>
<keyword evidence="7 9" id="KW-0472">Membrane</keyword>
<dbReference type="PANTHER" id="PTHR24221">
    <property type="entry name" value="ATP-BINDING CASSETTE SUB-FAMILY B"/>
    <property type="match status" value="1"/>
</dbReference>
<dbReference type="InterPro" id="IPR003439">
    <property type="entry name" value="ABC_transporter-like_ATP-bd"/>
</dbReference>
<dbReference type="Gene3D" id="1.20.1560.10">
    <property type="entry name" value="ABC transporter type 1, transmembrane domain"/>
    <property type="match status" value="1"/>
</dbReference>
<dbReference type="AlphaFoldDB" id="A0AAD8PER9"/>
<organism evidence="12 13">
    <name type="scientific">Babesia gibsoni</name>
    <dbReference type="NCBI Taxonomy" id="33632"/>
    <lineage>
        <taxon>Eukaryota</taxon>
        <taxon>Sar</taxon>
        <taxon>Alveolata</taxon>
        <taxon>Apicomplexa</taxon>
        <taxon>Aconoidasida</taxon>
        <taxon>Piroplasmida</taxon>
        <taxon>Babesiidae</taxon>
        <taxon>Babesia</taxon>
    </lineage>
</organism>
<dbReference type="CDD" id="cd18560">
    <property type="entry name" value="ABC_6TM_ATM1_ABCB7_HMT1_ABCB6"/>
    <property type="match status" value="1"/>
</dbReference>
<dbReference type="InterPro" id="IPR003593">
    <property type="entry name" value="AAA+_ATPase"/>
</dbReference>
<dbReference type="InterPro" id="IPR011527">
    <property type="entry name" value="ABC1_TM_dom"/>
</dbReference>
<feature type="transmembrane region" description="Helical" evidence="9">
    <location>
        <begin position="55"/>
        <end position="77"/>
    </location>
</feature>
<dbReference type="GO" id="GO:0005524">
    <property type="term" value="F:ATP binding"/>
    <property type="evidence" value="ECO:0007669"/>
    <property type="project" value="UniProtKB-KW"/>
</dbReference>
<dbReference type="FunFam" id="3.40.50.300:FF:000287">
    <property type="entry name" value="Multidrug ABC transporter ATP-binding protein"/>
    <property type="match status" value="1"/>
</dbReference>
<feature type="transmembrane region" description="Helical" evidence="9">
    <location>
        <begin position="330"/>
        <end position="350"/>
    </location>
</feature>
<dbReference type="EMBL" id="JAVEPI010000002">
    <property type="protein sequence ID" value="KAK1444016.1"/>
    <property type="molecule type" value="Genomic_DNA"/>
</dbReference>
<dbReference type="PROSITE" id="PS50893">
    <property type="entry name" value="ABC_TRANSPORTER_2"/>
    <property type="match status" value="1"/>
</dbReference>
<feature type="transmembrane region" description="Helical" evidence="9">
    <location>
        <begin position="97"/>
        <end position="114"/>
    </location>
</feature>
<evidence type="ECO:0000313" key="12">
    <source>
        <dbReference type="EMBL" id="KAK1444016.1"/>
    </source>
</evidence>
<evidence type="ECO:0000256" key="8">
    <source>
        <dbReference type="ARBA" id="ARBA00024363"/>
    </source>
</evidence>
<evidence type="ECO:0000256" key="1">
    <source>
        <dbReference type="ARBA" id="ARBA00004141"/>
    </source>
</evidence>
<dbReference type="Gene3D" id="3.40.50.300">
    <property type="entry name" value="P-loop containing nucleotide triphosphate hydrolases"/>
    <property type="match status" value="1"/>
</dbReference>
<gene>
    <name evidence="12" type="ORF">BgAZ_208920</name>
</gene>
<keyword evidence="4" id="KW-0547">Nucleotide-binding</keyword>
<dbReference type="Pfam" id="PF00005">
    <property type="entry name" value="ABC_tran"/>
    <property type="match status" value="1"/>
</dbReference>
<evidence type="ECO:0000256" key="4">
    <source>
        <dbReference type="ARBA" id="ARBA00022741"/>
    </source>
</evidence>
<dbReference type="Proteomes" id="UP001230268">
    <property type="component" value="Unassembled WGS sequence"/>
</dbReference>
<dbReference type="Pfam" id="PF00664">
    <property type="entry name" value="ABC_membrane"/>
    <property type="match status" value="1"/>
</dbReference>
<name>A0AAD8PER9_BABGI</name>
<feature type="transmembrane region" description="Helical" evidence="9">
    <location>
        <begin position="171"/>
        <end position="196"/>
    </location>
</feature>
<reference evidence="12" key="1">
    <citation type="submission" date="2023-08" db="EMBL/GenBank/DDBJ databases">
        <title>Draft sequence of the Babesia gibsoni genome.</title>
        <authorList>
            <person name="Yamagishi J.Y."/>
            <person name="Xuan X.X."/>
        </authorList>
    </citation>
    <scope>NUCLEOTIDE SEQUENCE</scope>
    <source>
        <strain evidence="12">Azabu</strain>
    </source>
</reference>
<sequence>MASCPVGRMGSKPEDNPYRIVIAKDRPKASVRDIINLMRPFYWPGSKRDHIHKKVFLRLFLILAILLLMAGKVASLVAPHFLGLTITYLAQEKKDQAIKTLVISGFLYLTGTACDETRNMLYGYIQCNGLTELALNIYQHLHSLDYQWYVESKGGEILRCMMRGLESMRDLTRFGLLLLIPTLIEAIAVCLVFAIYFQMWTLTITVFIGLIVYVLVTIFGTNIRNGIRTAAVQRDNEMNNIANDGLANFEIVKHYNNERYEVERYTKAAHQQQQCQWLVLKSLSVLNTSQEAIKQVTIVVSLLFGLLSVINGDAKVGEVVAIQSYLFYLFRPLFLLGTIYSTICNAAAGIQNVADMMQIKSSVVNKPDAEELVLDMNKDVPMIEYRNVSFSYPATGDKGSSAMLKNINFKIAAGKSMAIVGATGGGKTTVGRLLCRFYDIVGGEILVNGVNIADVTKESLRKSIGVVSQDTVLFHASIRENVSYAKHDATDEEIYEALKQAKLYDRVMELPQKLDTIVGERGMRLSGGEKQRVSIARCLLKNPRIIILDEATSALDSKTEVQIQATLGTMFKNRTVITIAHRLSTIVNCDAIMLIDNGMVKEYGSHEELLRLNGQYKSMWEAQLHTRD</sequence>
<evidence type="ECO:0000256" key="3">
    <source>
        <dbReference type="ARBA" id="ARBA00022692"/>
    </source>
</evidence>
<evidence type="ECO:0000256" key="5">
    <source>
        <dbReference type="ARBA" id="ARBA00022840"/>
    </source>
</evidence>
<dbReference type="GO" id="GO:0016020">
    <property type="term" value="C:membrane"/>
    <property type="evidence" value="ECO:0007669"/>
    <property type="project" value="UniProtKB-SubCell"/>
</dbReference>
<dbReference type="InterPro" id="IPR036640">
    <property type="entry name" value="ABC1_TM_sf"/>
</dbReference>
<comment type="caution">
    <text evidence="12">The sequence shown here is derived from an EMBL/GenBank/DDBJ whole genome shotgun (WGS) entry which is preliminary data.</text>
</comment>
<dbReference type="SUPFAM" id="SSF52540">
    <property type="entry name" value="P-loop containing nucleoside triphosphate hydrolases"/>
    <property type="match status" value="1"/>
</dbReference>
<evidence type="ECO:0000256" key="9">
    <source>
        <dbReference type="SAM" id="Phobius"/>
    </source>
</evidence>
<dbReference type="InterPro" id="IPR027417">
    <property type="entry name" value="P-loop_NTPase"/>
</dbReference>
<protein>
    <submittedName>
        <fullName evidence="12">ATP-binding cassette sub-family B protein</fullName>
    </submittedName>
</protein>
<comment type="subcellular location">
    <subcellularLocation>
        <location evidence="1">Membrane</location>
        <topology evidence="1">Multi-pass membrane protein</topology>
    </subcellularLocation>
</comment>
<keyword evidence="5 12" id="KW-0067">ATP-binding</keyword>
<dbReference type="PROSITE" id="PS50929">
    <property type="entry name" value="ABC_TM1F"/>
    <property type="match status" value="1"/>
</dbReference>
<evidence type="ECO:0000256" key="2">
    <source>
        <dbReference type="ARBA" id="ARBA00022448"/>
    </source>
</evidence>
<dbReference type="PANTHER" id="PTHR24221:SF503">
    <property type="entry name" value="MITOCHONDRIAL POTASSIUM CHANNEL ATP-BINDING SUBUNIT"/>
    <property type="match status" value="1"/>
</dbReference>
<evidence type="ECO:0000313" key="13">
    <source>
        <dbReference type="Proteomes" id="UP001230268"/>
    </source>
</evidence>
<evidence type="ECO:0000256" key="6">
    <source>
        <dbReference type="ARBA" id="ARBA00022989"/>
    </source>
</evidence>
<keyword evidence="2" id="KW-0813">Transport</keyword>
<dbReference type="SMART" id="SM00382">
    <property type="entry name" value="AAA"/>
    <property type="match status" value="1"/>
</dbReference>
<proteinExistence type="inferred from homology"/>
<keyword evidence="6 9" id="KW-1133">Transmembrane helix</keyword>
<keyword evidence="3 9" id="KW-0812">Transmembrane</keyword>
<dbReference type="SUPFAM" id="SSF90123">
    <property type="entry name" value="ABC transporter transmembrane region"/>
    <property type="match status" value="1"/>
</dbReference>
<accession>A0AAD8PER9</accession>
<dbReference type="GO" id="GO:0140359">
    <property type="term" value="F:ABC-type transporter activity"/>
    <property type="evidence" value="ECO:0007669"/>
    <property type="project" value="InterPro"/>
</dbReference>
<dbReference type="PROSITE" id="PS00211">
    <property type="entry name" value="ABC_TRANSPORTER_1"/>
    <property type="match status" value="1"/>
</dbReference>
<dbReference type="InterPro" id="IPR039421">
    <property type="entry name" value="Type_1_exporter"/>
</dbReference>
<comment type="similarity">
    <text evidence="8">Belongs to the ABC transporter superfamily. ABCB family. Heavy Metal importer (TC 3.A.1.210) subfamily.</text>
</comment>
<dbReference type="InterPro" id="IPR017871">
    <property type="entry name" value="ABC_transporter-like_CS"/>
</dbReference>
<feature type="domain" description="ABC transmembrane type-1" evidence="11">
    <location>
        <begin position="62"/>
        <end position="343"/>
    </location>
</feature>
<evidence type="ECO:0000259" key="10">
    <source>
        <dbReference type="PROSITE" id="PS50893"/>
    </source>
</evidence>
<keyword evidence="13" id="KW-1185">Reference proteome</keyword>